<dbReference type="PANTHER" id="PTHR30193">
    <property type="entry name" value="ABC TRANSPORTER PERMEASE PROTEIN"/>
    <property type="match status" value="1"/>
</dbReference>
<organism evidence="9 10">
    <name type="scientific">Brachybacterium sacelli</name>
    <dbReference type="NCBI Taxonomy" id="173364"/>
    <lineage>
        <taxon>Bacteria</taxon>
        <taxon>Bacillati</taxon>
        <taxon>Actinomycetota</taxon>
        <taxon>Actinomycetes</taxon>
        <taxon>Micrococcales</taxon>
        <taxon>Dermabacteraceae</taxon>
        <taxon>Brachybacterium</taxon>
    </lineage>
</organism>
<feature type="transmembrane region" description="Helical" evidence="7">
    <location>
        <begin position="87"/>
        <end position="107"/>
    </location>
</feature>
<dbReference type="InterPro" id="IPR000515">
    <property type="entry name" value="MetI-like"/>
</dbReference>
<name>A0ABS4WZL1_9MICO</name>
<accession>A0ABS4WZL1</accession>
<proteinExistence type="inferred from homology"/>
<evidence type="ECO:0000256" key="2">
    <source>
        <dbReference type="ARBA" id="ARBA00022448"/>
    </source>
</evidence>
<dbReference type="PANTHER" id="PTHR30193:SF37">
    <property type="entry name" value="INNER MEMBRANE ABC TRANSPORTER PERMEASE PROTEIN YCJO"/>
    <property type="match status" value="1"/>
</dbReference>
<evidence type="ECO:0000313" key="10">
    <source>
        <dbReference type="Proteomes" id="UP001519290"/>
    </source>
</evidence>
<dbReference type="RefSeq" id="WP_209900955.1">
    <property type="nucleotide sequence ID" value="NZ_BAAAJW010000002.1"/>
</dbReference>
<evidence type="ECO:0000256" key="3">
    <source>
        <dbReference type="ARBA" id="ARBA00022475"/>
    </source>
</evidence>
<dbReference type="CDD" id="cd06261">
    <property type="entry name" value="TM_PBP2"/>
    <property type="match status" value="1"/>
</dbReference>
<comment type="caution">
    <text evidence="9">The sequence shown here is derived from an EMBL/GenBank/DDBJ whole genome shotgun (WGS) entry which is preliminary data.</text>
</comment>
<evidence type="ECO:0000256" key="6">
    <source>
        <dbReference type="ARBA" id="ARBA00023136"/>
    </source>
</evidence>
<feature type="transmembrane region" description="Helical" evidence="7">
    <location>
        <begin position="214"/>
        <end position="238"/>
    </location>
</feature>
<gene>
    <name evidence="9" type="ORF">JOF43_001599</name>
</gene>
<keyword evidence="3" id="KW-1003">Cell membrane</keyword>
<dbReference type="EMBL" id="JAGIOD010000001">
    <property type="protein sequence ID" value="MBP2381642.1"/>
    <property type="molecule type" value="Genomic_DNA"/>
</dbReference>
<keyword evidence="5 7" id="KW-1133">Transmembrane helix</keyword>
<comment type="similarity">
    <text evidence="7">Belongs to the binding-protein-dependent transport system permease family.</text>
</comment>
<feature type="transmembrane region" description="Helical" evidence="7">
    <location>
        <begin position="119"/>
        <end position="140"/>
    </location>
</feature>
<keyword evidence="10" id="KW-1185">Reference proteome</keyword>
<evidence type="ECO:0000256" key="4">
    <source>
        <dbReference type="ARBA" id="ARBA00022692"/>
    </source>
</evidence>
<reference evidence="9 10" key="1">
    <citation type="submission" date="2021-03" db="EMBL/GenBank/DDBJ databases">
        <title>Sequencing the genomes of 1000 actinobacteria strains.</title>
        <authorList>
            <person name="Klenk H.-P."/>
        </authorList>
    </citation>
    <scope>NUCLEOTIDE SEQUENCE [LARGE SCALE GENOMIC DNA]</scope>
    <source>
        <strain evidence="9 10">DSM 14566</strain>
    </source>
</reference>
<feature type="transmembrane region" description="Helical" evidence="7">
    <location>
        <begin position="167"/>
        <end position="193"/>
    </location>
</feature>
<keyword evidence="4 7" id="KW-0812">Transmembrane</keyword>
<keyword evidence="9" id="KW-0762">Sugar transport</keyword>
<dbReference type="Proteomes" id="UP001519290">
    <property type="component" value="Unassembled WGS sequence"/>
</dbReference>
<protein>
    <submittedName>
        <fullName evidence="9">ABC-type sugar transport system permease subunit</fullName>
    </submittedName>
</protein>
<dbReference type="Pfam" id="PF00528">
    <property type="entry name" value="BPD_transp_1"/>
    <property type="match status" value="1"/>
</dbReference>
<dbReference type="InterPro" id="IPR051393">
    <property type="entry name" value="ABC_transporter_permease"/>
</dbReference>
<sequence>MAISAPAASRRRVHPSRRQDTSMAYIMLAPVLILLSIFVLWPAIQAVYLSFFDWSFYTDSEFVGWKNFHDVLVDDKFWDAVLRGLQFVLMTVPVSMVLSFLVASLATSVSRRVSTVLKVSIYIPSVISGVIASITFVIIYDYSGGLLNALINIVGVPNQAWLGDPRWALAAIAVPAVWLGLGISTLIMIAAMLDIPDSFYEAAQLEGANWWQRTVYITIPQMKNVLLFLLVTGFVGSIQQFELPLVMTGGGPHGATELPNLFIFNHFRGDAYVGYSLAAALLLFVVLGTISSVIFRIVNSEKLVD</sequence>
<feature type="domain" description="ABC transmembrane type-1" evidence="8">
    <location>
        <begin position="81"/>
        <end position="294"/>
    </location>
</feature>
<evidence type="ECO:0000256" key="7">
    <source>
        <dbReference type="RuleBase" id="RU363032"/>
    </source>
</evidence>
<dbReference type="Gene3D" id="1.10.3720.10">
    <property type="entry name" value="MetI-like"/>
    <property type="match status" value="1"/>
</dbReference>
<dbReference type="SUPFAM" id="SSF161098">
    <property type="entry name" value="MetI-like"/>
    <property type="match status" value="1"/>
</dbReference>
<keyword evidence="6 7" id="KW-0472">Membrane</keyword>
<dbReference type="InterPro" id="IPR035906">
    <property type="entry name" value="MetI-like_sf"/>
</dbReference>
<comment type="subcellular location">
    <subcellularLocation>
        <location evidence="1 7">Cell membrane</location>
        <topology evidence="1 7">Multi-pass membrane protein</topology>
    </subcellularLocation>
</comment>
<evidence type="ECO:0000313" key="9">
    <source>
        <dbReference type="EMBL" id="MBP2381642.1"/>
    </source>
</evidence>
<dbReference type="PROSITE" id="PS50928">
    <property type="entry name" value="ABC_TM1"/>
    <property type="match status" value="1"/>
</dbReference>
<evidence type="ECO:0000256" key="5">
    <source>
        <dbReference type="ARBA" id="ARBA00022989"/>
    </source>
</evidence>
<feature type="transmembrane region" description="Helical" evidence="7">
    <location>
        <begin position="272"/>
        <end position="298"/>
    </location>
</feature>
<evidence type="ECO:0000256" key="1">
    <source>
        <dbReference type="ARBA" id="ARBA00004651"/>
    </source>
</evidence>
<evidence type="ECO:0000259" key="8">
    <source>
        <dbReference type="PROSITE" id="PS50928"/>
    </source>
</evidence>
<keyword evidence="2 7" id="KW-0813">Transport</keyword>
<feature type="transmembrane region" description="Helical" evidence="7">
    <location>
        <begin position="21"/>
        <end position="44"/>
    </location>
</feature>